<evidence type="ECO:0000313" key="2">
    <source>
        <dbReference type="EMBL" id="KKQ99340.1"/>
    </source>
</evidence>
<feature type="transmembrane region" description="Helical" evidence="1">
    <location>
        <begin position="39"/>
        <end position="57"/>
    </location>
</feature>
<evidence type="ECO:0000313" key="3">
    <source>
        <dbReference type="Proteomes" id="UP000033881"/>
    </source>
</evidence>
<gene>
    <name evidence="2" type="ORF">UT24_C0024G0015</name>
</gene>
<dbReference type="EMBL" id="LBWB01000024">
    <property type="protein sequence ID" value="KKQ99340.1"/>
    <property type="molecule type" value="Genomic_DNA"/>
</dbReference>
<dbReference type="STRING" id="1618574.UT24_C0024G0015"/>
<name>A0A0G0MG75_9BACT</name>
<keyword evidence="1" id="KW-0472">Membrane</keyword>
<proteinExistence type="predicted"/>
<reference evidence="2 3" key="1">
    <citation type="journal article" date="2015" name="Nature">
        <title>rRNA introns, odd ribosomes, and small enigmatic genomes across a large radiation of phyla.</title>
        <authorList>
            <person name="Brown C.T."/>
            <person name="Hug L.A."/>
            <person name="Thomas B.C."/>
            <person name="Sharon I."/>
            <person name="Castelle C.J."/>
            <person name="Singh A."/>
            <person name="Wilkins M.J."/>
            <person name="Williams K.H."/>
            <person name="Banfield J.F."/>
        </authorList>
    </citation>
    <scope>NUCLEOTIDE SEQUENCE [LARGE SCALE GENOMIC DNA]</scope>
</reference>
<evidence type="ECO:0000256" key="1">
    <source>
        <dbReference type="SAM" id="Phobius"/>
    </source>
</evidence>
<keyword evidence="1" id="KW-0812">Transmembrane</keyword>
<dbReference type="Proteomes" id="UP000033881">
    <property type="component" value="Unassembled WGS sequence"/>
</dbReference>
<feature type="transmembrane region" description="Helical" evidence="1">
    <location>
        <begin position="12"/>
        <end position="33"/>
    </location>
</feature>
<dbReference type="AlphaFoldDB" id="A0A0G0MG75"/>
<keyword evidence="1" id="KW-1133">Transmembrane helix</keyword>
<accession>A0A0G0MG75</accession>
<protein>
    <submittedName>
        <fullName evidence="2">Uncharacterized protein</fullName>
    </submittedName>
</protein>
<sequence>MTDYYKFREIFYYLKWIVCFTIIVTGFAVSMGYGTITQFYIITGIVLPIHILFWVMTNIEKSKDDERHAKLAKKYREESNTVNGSES</sequence>
<comment type="caution">
    <text evidence="2">The sequence shown here is derived from an EMBL/GenBank/DDBJ whole genome shotgun (WGS) entry which is preliminary data.</text>
</comment>
<organism evidence="2 3">
    <name type="scientific">Candidatus Woesebacteria bacterium GW2011_GWB1_39_12</name>
    <dbReference type="NCBI Taxonomy" id="1618574"/>
    <lineage>
        <taxon>Bacteria</taxon>
        <taxon>Candidatus Woeseibacteriota</taxon>
    </lineage>
</organism>